<dbReference type="FunFam" id="2.60.40.1170:FF:000007">
    <property type="entry name" value="Coatomer subunit delta"/>
    <property type="match status" value="1"/>
</dbReference>
<dbReference type="AlphaFoldDB" id="A0A1R1YAF1"/>
<dbReference type="GO" id="GO:0051645">
    <property type="term" value="P:Golgi localization"/>
    <property type="evidence" value="ECO:0007669"/>
    <property type="project" value="TreeGrafter"/>
</dbReference>
<reference evidence="14 15" key="1">
    <citation type="submission" date="2017-01" db="EMBL/GenBank/DDBJ databases">
        <authorList>
            <person name="Mah S.A."/>
            <person name="Swanson W.J."/>
            <person name="Moy G.W."/>
            <person name="Vacquier V.D."/>
        </authorList>
    </citation>
    <scope>NUCLEOTIDE SEQUENCE [LARGE SCALE GENOMIC DNA]</scope>
    <source>
        <strain evidence="14 15">GSMNP</strain>
    </source>
</reference>
<keyword evidence="9 10" id="KW-0968">Cytoplasmic vesicle</keyword>
<evidence type="ECO:0000259" key="13">
    <source>
        <dbReference type="PROSITE" id="PS51072"/>
    </source>
</evidence>
<dbReference type="GO" id="GO:0030126">
    <property type="term" value="C:COPI vesicle coat"/>
    <property type="evidence" value="ECO:0007669"/>
    <property type="project" value="UniProtKB-UniRule"/>
</dbReference>
<comment type="similarity">
    <text evidence="1 10">Belongs to the adaptor complexes medium subunit family. Delta-COP subfamily.</text>
</comment>
<dbReference type="EMBL" id="LSSN01000506">
    <property type="protein sequence ID" value="OMJ23636.1"/>
    <property type="molecule type" value="Genomic_DNA"/>
</dbReference>
<keyword evidence="8 10" id="KW-0472">Membrane</keyword>
<dbReference type="FunFam" id="3.30.450.60:FF:000003">
    <property type="entry name" value="Coatomer subunit delta"/>
    <property type="match status" value="1"/>
</dbReference>
<dbReference type="PANTHER" id="PTHR10121">
    <property type="entry name" value="COATOMER SUBUNIT DELTA"/>
    <property type="match status" value="1"/>
</dbReference>
<dbReference type="OrthoDB" id="10266042at2759"/>
<dbReference type="Pfam" id="PF00928">
    <property type="entry name" value="Adap_comp_sub"/>
    <property type="match status" value="1"/>
</dbReference>
<evidence type="ECO:0000256" key="10">
    <source>
        <dbReference type="RuleBase" id="RU364018"/>
    </source>
</evidence>
<dbReference type="GO" id="GO:0000139">
    <property type="term" value="C:Golgi membrane"/>
    <property type="evidence" value="ECO:0007669"/>
    <property type="project" value="UniProtKB-SubCell"/>
</dbReference>
<evidence type="ECO:0000256" key="8">
    <source>
        <dbReference type="ARBA" id="ARBA00023136"/>
    </source>
</evidence>
<name>A0A1R1YAF1_9FUNG</name>
<keyword evidence="15" id="KW-1185">Reference proteome</keyword>
<feature type="domain" description="MHD" evidence="13">
    <location>
        <begin position="299"/>
        <end position="538"/>
    </location>
</feature>
<dbReference type="CDD" id="cd09254">
    <property type="entry name" value="AP_delta-COPI_MHD"/>
    <property type="match status" value="1"/>
</dbReference>
<accession>A0A1R1YAF1</accession>
<evidence type="ECO:0000256" key="4">
    <source>
        <dbReference type="ARBA" id="ARBA00022490"/>
    </source>
</evidence>
<keyword evidence="5 10" id="KW-0931">ER-Golgi transport</keyword>
<dbReference type="Proteomes" id="UP000187283">
    <property type="component" value="Unassembled WGS sequence"/>
</dbReference>
<evidence type="ECO:0000256" key="2">
    <source>
        <dbReference type="ARBA" id="ARBA00011775"/>
    </source>
</evidence>
<dbReference type="InterPro" id="IPR027059">
    <property type="entry name" value="Coatomer_dsu"/>
</dbReference>
<evidence type="ECO:0000256" key="9">
    <source>
        <dbReference type="ARBA" id="ARBA00023329"/>
    </source>
</evidence>
<dbReference type="SUPFAM" id="SSF64356">
    <property type="entry name" value="SNARE-like"/>
    <property type="match status" value="1"/>
</dbReference>
<dbReference type="InterPro" id="IPR028565">
    <property type="entry name" value="MHD"/>
</dbReference>
<comment type="subcellular location">
    <subcellularLocation>
        <location evidence="10 11">Cytoplasm</location>
    </subcellularLocation>
    <subcellularLocation>
        <location evidence="10 11">Cytoplasmic vesicle</location>
        <location evidence="10 11">COPI-coated vesicle membrane</location>
        <topology evidence="10 11">Peripheral membrane protein</topology>
        <orientation evidence="10 11">Cytoplasmic side</orientation>
    </subcellularLocation>
    <subcellularLocation>
        <location evidence="10 11">Golgi apparatus membrane</location>
        <topology evidence="10 11">Peripheral membrane protein</topology>
        <orientation evidence="10 11">Cytoplasmic side</orientation>
    </subcellularLocation>
</comment>
<evidence type="ECO:0000256" key="12">
    <source>
        <dbReference type="SAM" id="MobiDB-lite"/>
    </source>
</evidence>
<evidence type="ECO:0000256" key="7">
    <source>
        <dbReference type="ARBA" id="ARBA00023034"/>
    </source>
</evidence>
<dbReference type="InterPro" id="IPR036168">
    <property type="entry name" value="AP2_Mu_C_sf"/>
</dbReference>
<dbReference type="GO" id="GO:0015031">
    <property type="term" value="P:protein transport"/>
    <property type="evidence" value="ECO:0007669"/>
    <property type="project" value="UniProtKB-KW"/>
</dbReference>
<dbReference type="CDD" id="cd14830">
    <property type="entry name" value="Delta_COP_N"/>
    <property type="match status" value="1"/>
</dbReference>
<feature type="region of interest" description="Disordered" evidence="12">
    <location>
        <begin position="201"/>
        <end position="257"/>
    </location>
</feature>
<feature type="compositionally biased region" description="Low complexity" evidence="12">
    <location>
        <begin position="239"/>
        <end position="248"/>
    </location>
</feature>
<comment type="caution">
    <text evidence="14">The sequence shown here is derived from an EMBL/GenBank/DDBJ whole genome shotgun (WGS) entry which is preliminary data.</text>
</comment>
<protein>
    <recommendedName>
        <fullName evidence="10">Coatomer subunit delta</fullName>
    </recommendedName>
</protein>
<dbReference type="GO" id="GO:0006888">
    <property type="term" value="P:endoplasmic reticulum to Golgi vesicle-mediated transport"/>
    <property type="evidence" value="ECO:0007669"/>
    <property type="project" value="TreeGrafter"/>
</dbReference>
<dbReference type="PANTHER" id="PTHR10121:SF0">
    <property type="entry name" value="COATOMER SUBUNIT DELTA"/>
    <property type="match status" value="1"/>
</dbReference>
<dbReference type="PROSITE" id="PS51072">
    <property type="entry name" value="MHD"/>
    <property type="match status" value="1"/>
</dbReference>
<evidence type="ECO:0000313" key="15">
    <source>
        <dbReference type="Proteomes" id="UP000187283"/>
    </source>
</evidence>
<dbReference type="Gene3D" id="3.30.450.60">
    <property type="match status" value="1"/>
</dbReference>
<organism evidence="14 15">
    <name type="scientific">Smittium culicis</name>
    <dbReference type="NCBI Taxonomy" id="133412"/>
    <lineage>
        <taxon>Eukaryota</taxon>
        <taxon>Fungi</taxon>
        <taxon>Fungi incertae sedis</taxon>
        <taxon>Zoopagomycota</taxon>
        <taxon>Kickxellomycotina</taxon>
        <taxon>Harpellomycetes</taxon>
        <taxon>Harpellales</taxon>
        <taxon>Legeriomycetaceae</taxon>
        <taxon>Smittium</taxon>
    </lineage>
</organism>
<dbReference type="SUPFAM" id="SSF49447">
    <property type="entry name" value="Second domain of Mu2 adaptin subunit (ap50) of ap2 adaptor"/>
    <property type="match status" value="1"/>
</dbReference>
<keyword evidence="4 10" id="KW-0963">Cytoplasm</keyword>
<dbReference type="InterPro" id="IPR011012">
    <property type="entry name" value="Longin-like_dom_sf"/>
</dbReference>
<dbReference type="GO" id="GO:0006890">
    <property type="term" value="P:retrograde vesicle-mediated transport, Golgi to endoplasmic reticulum"/>
    <property type="evidence" value="ECO:0007669"/>
    <property type="project" value="UniProtKB-UniRule"/>
</dbReference>
<evidence type="ECO:0000256" key="6">
    <source>
        <dbReference type="ARBA" id="ARBA00022927"/>
    </source>
</evidence>
<proteinExistence type="inferred from homology"/>
<evidence type="ECO:0000256" key="5">
    <source>
        <dbReference type="ARBA" id="ARBA00022892"/>
    </source>
</evidence>
<evidence type="ECO:0000256" key="11">
    <source>
        <dbReference type="RuleBase" id="RU366052"/>
    </source>
</evidence>
<evidence type="ECO:0000256" key="1">
    <source>
        <dbReference type="ARBA" id="ARBA00010516"/>
    </source>
</evidence>
<feature type="compositionally biased region" description="Polar residues" evidence="12">
    <location>
        <begin position="207"/>
        <end position="238"/>
    </location>
</feature>
<dbReference type="STRING" id="133412.A0A1R1YAF1"/>
<comment type="function">
    <text evidence="10">The coatomer is a cytosolic protein complex that binds to dilysine motifs and reversibly associates with Golgi non-clathrin-coated vesicles, which further mediate biosynthetic protein transport from the ER, via the Golgi up to the trans Golgi network. Coatomer complex is required for budding from Golgi membranes, and is essential for the retrograde Golgi-to-ER transport of dilysine-tagged proteins.</text>
</comment>
<dbReference type="Gene3D" id="2.60.40.1170">
    <property type="entry name" value="Mu homology domain, subdomain B"/>
    <property type="match status" value="2"/>
</dbReference>
<comment type="subunit">
    <text evidence="2 10">Oligomeric complex that consists of at least the alpha, beta, beta', gamma, delta, epsilon and zeta subunits.</text>
</comment>
<feature type="region of interest" description="Disordered" evidence="12">
    <location>
        <begin position="1"/>
        <end position="22"/>
    </location>
</feature>
<keyword evidence="7 10" id="KW-0333">Golgi apparatus</keyword>
<evidence type="ECO:0000313" key="14">
    <source>
        <dbReference type="EMBL" id="OMJ23636.1"/>
    </source>
</evidence>
<evidence type="ECO:0000256" key="3">
    <source>
        <dbReference type="ARBA" id="ARBA00022448"/>
    </source>
</evidence>
<keyword evidence="3 10" id="KW-0813">Transport</keyword>
<keyword evidence="6 10" id="KW-0653">Protein transport</keyword>
<gene>
    <name evidence="14" type="ORF">AYI70_g2145</name>
</gene>
<sequence length="538" mass="59572">MKQIPKDQDNAATSSPPKKKKITVGTSPLLTFLNTPSPLILALVSRQTLGMTRGHIEGLLSSFPKLIIEGQQHTSVETDSVRYVFQPLSEDMYAVLITTKNSNIVQDMDTLQLIARSIPEVCKYISQEEIVENAFLLLNAFDEIISLGYRENIDLASLKTILEMDSQKEKIQDIIDRNKEKEAKQDLKRKAKMFDMQRKMAGRNGNAPGSNPSFGNIGSYGSSFSSKDQSNYNQPESTPSSYSYKSKPAVSEPATRGMKLGRKPKAADILADFNNDVDDIQDKLQSTSITSSSLPKVNQKSVHITVEENISAIVNRDGGLELMEVKGDLSLILSEEDKSTTSIRVLCVQDDSTQYKTHPNIDKKQFSESGLLTLKNQSRTFPLNQPVGVLKWRYVGQSEDSVPLNINCWPSPTGDGNCEVNIEYELNCNHMDLHDVVISIPLPSGSKPIIGDIDGSYETNRATGSLDWQIPFINSTSRSGSLDFQIKADNPNVFFPVSVRFVSTTTYCQIKVLEAICHDESVDYSISTSASPDQYAVV</sequence>